<keyword evidence="7" id="KW-0378">Hydrolase</keyword>
<accession>A0A939IZ87</accession>
<evidence type="ECO:0000256" key="5">
    <source>
        <dbReference type="ARBA" id="ARBA00012964"/>
    </source>
</evidence>
<dbReference type="GO" id="GO:0005737">
    <property type="term" value="C:cytoplasm"/>
    <property type="evidence" value="ECO:0007669"/>
    <property type="project" value="TreeGrafter"/>
</dbReference>
<dbReference type="GO" id="GO:0002953">
    <property type="term" value="F:5'-deoxynucleotidase activity"/>
    <property type="evidence" value="ECO:0007669"/>
    <property type="project" value="UniProtKB-EC"/>
</dbReference>
<dbReference type="InterPro" id="IPR039356">
    <property type="entry name" value="YfbR/HDDC2"/>
</dbReference>
<comment type="subunit">
    <text evidence="4">Homodimer.</text>
</comment>
<dbReference type="InterPro" id="IPR003607">
    <property type="entry name" value="HD/PDEase_dom"/>
</dbReference>
<dbReference type="Gene3D" id="1.10.3210.10">
    <property type="entry name" value="Hypothetical protein af1432"/>
    <property type="match status" value="1"/>
</dbReference>
<comment type="cofactor">
    <cofactor evidence="3">
        <name>Co(2+)</name>
        <dbReference type="ChEBI" id="CHEBI:48828"/>
    </cofactor>
</comment>
<dbReference type="PANTHER" id="PTHR11845">
    <property type="entry name" value="5'-DEOXYNUCLEOTIDASE HDDC2"/>
    <property type="match status" value="1"/>
</dbReference>
<evidence type="ECO:0000313" key="10">
    <source>
        <dbReference type="Proteomes" id="UP000664096"/>
    </source>
</evidence>
<dbReference type="EMBL" id="JAEKJZ010000001">
    <property type="protein sequence ID" value="MBN9669791.1"/>
    <property type="molecule type" value="Genomic_DNA"/>
</dbReference>
<dbReference type="SUPFAM" id="SSF109604">
    <property type="entry name" value="HD-domain/PDEase-like"/>
    <property type="match status" value="1"/>
</dbReference>
<dbReference type="InterPro" id="IPR006674">
    <property type="entry name" value="HD_domain"/>
</dbReference>
<keyword evidence="6" id="KW-0479">Metal-binding</keyword>
<comment type="caution">
    <text evidence="9">The sequence shown here is derived from an EMBL/GenBank/DDBJ whole genome shotgun (WGS) entry which is preliminary data.</text>
</comment>
<evidence type="ECO:0000256" key="3">
    <source>
        <dbReference type="ARBA" id="ARBA00001941"/>
    </source>
</evidence>
<reference evidence="9" key="1">
    <citation type="submission" date="2020-12" db="EMBL/GenBank/DDBJ databases">
        <title>Oil enriched cultivation method for isolating marine PHA-producing bacteria.</title>
        <authorList>
            <person name="Zheng W."/>
            <person name="Yu S."/>
            <person name="Huang Y."/>
        </authorList>
    </citation>
    <scope>NUCLEOTIDE SEQUENCE</scope>
    <source>
        <strain evidence="9">SY-2-12</strain>
    </source>
</reference>
<dbReference type="RefSeq" id="WP_207139327.1">
    <property type="nucleotide sequence ID" value="NZ_JAEKJZ010000001.1"/>
</dbReference>
<evidence type="ECO:0000256" key="4">
    <source>
        <dbReference type="ARBA" id="ARBA00011738"/>
    </source>
</evidence>
<dbReference type="Proteomes" id="UP000664096">
    <property type="component" value="Unassembled WGS sequence"/>
</dbReference>
<dbReference type="GO" id="GO:0046872">
    <property type="term" value="F:metal ion binding"/>
    <property type="evidence" value="ECO:0007669"/>
    <property type="project" value="UniProtKB-KW"/>
</dbReference>
<dbReference type="EC" id="3.1.3.89" evidence="5"/>
<evidence type="ECO:0000256" key="2">
    <source>
        <dbReference type="ARBA" id="ARBA00001936"/>
    </source>
</evidence>
<dbReference type="SMART" id="SM00471">
    <property type="entry name" value="HDc"/>
    <property type="match status" value="1"/>
</dbReference>
<evidence type="ECO:0000256" key="6">
    <source>
        <dbReference type="ARBA" id="ARBA00022723"/>
    </source>
</evidence>
<dbReference type="AlphaFoldDB" id="A0A939IZ87"/>
<organism evidence="9 10">
    <name type="scientific">Roseibium aggregatum</name>
    <dbReference type="NCBI Taxonomy" id="187304"/>
    <lineage>
        <taxon>Bacteria</taxon>
        <taxon>Pseudomonadati</taxon>
        <taxon>Pseudomonadota</taxon>
        <taxon>Alphaproteobacteria</taxon>
        <taxon>Hyphomicrobiales</taxon>
        <taxon>Stappiaceae</taxon>
        <taxon>Roseibium</taxon>
    </lineage>
</organism>
<evidence type="ECO:0000256" key="1">
    <source>
        <dbReference type="ARBA" id="ARBA00001638"/>
    </source>
</evidence>
<dbReference type="Pfam" id="PF13023">
    <property type="entry name" value="HD_3"/>
    <property type="match status" value="1"/>
</dbReference>
<comment type="catalytic activity">
    <reaction evidence="1">
        <text>a 2'-deoxyribonucleoside 5'-phosphate + H2O = a 2'-deoxyribonucleoside + phosphate</text>
        <dbReference type="Rhea" id="RHEA:36167"/>
        <dbReference type="ChEBI" id="CHEBI:15377"/>
        <dbReference type="ChEBI" id="CHEBI:18274"/>
        <dbReference type="ChEBI" id="CHEBI:43474"/>
        <dbReference type="ChEBI" id="CHEBI:65317"/>
        <dbReference type="EC" id="3.1.3.89"/>
    </reaction>
</comment>
<dbReference type="PANTHER" id="PTHR11845:SF13">
    <property type="entry name" value="5'-DEOXYNUCLEOTIDASE HDDC2"/>
    <property type="match status" value="1"/>
</dbReference>
<comment type="cofactor">
    <cofactor evidence="2">
        <name>Mn(2+)</name>
        <dbReference type="ChEBI" id="CHEBI:29035"/>
    </cofactor>
</comment>
<gene>
    <name evidence="9" type="ORF">JF539_05535</name>
</gene>
<name>A0A939IZ87_9HYPH</name>
<protein>
    <recommendedName>
        <fullName evidence="5">5'-deoxynucleotidase</fullName>
        <ecNumber evidence="5">3.1.3.89</ecNumber>
    </recommendedName>
</protein>
<proteinExistence type="predicted"/>
<evidence type="ECO:0000259" key="8">
    <source>
        <dbReference type="SMART" id="SM00471"/>
    </source>
</evidence>
<sequence length="207" mass="23667">MTDSSSSLSFDFSPDGDRLTGILEFFQASERLKDTIRSGCTRSGRAESTAEHSWRLALLVLLFERELDGVDLLKLIKLCLVHDLGEAISGDVPAPLQKPDDNRLERERQDFQTLCAPLPEDLRLDFLALWEEYATAQTPEARFAKAFDKLETMLQHLLMPQQDASFYEFNLDYGRKQTDFHPLTREIRDRIDARTRERAGVAANRSS</sequence>
<evidence type="ECO:0000313" key="9">
    <source>
        <dbReference type="EMBL" id="MBN9669791.1"/>
    </source>
</evidence>
<feature type="domain" description="HD/PDEase" evidence="8">
    <location>
        <begin position="45"/>
        <end position="162"/>
    </location>
</feature>
<evidence type="ECO:0000256" key="7">
    <source>
        <dbReference type="ARBA" id="ARBA00022801"/>
    </source>
</evidence>